<dbReference type="Proteomes" id="UP001591681">
    <property type="component" value="Unassembled WGS sequence"/>
</dbReference>
<dbReference type="InterPro" id="IPR013083">
    <property type="entry name" value="Znf_RING/FYVE/PHD"/>
</dbReference>
<comment type="similarity">
    <text evidence="1">Belongs to the peptidase C48 family.</text>
</comment>
<evidence type="ECO:0000256" key="1">
    <source>
        <dbReference type="ARBA" id="ARBA00005234"/>
    </source>
</evidence>
<evidence type="ECO:0000256" key="3">
    <source>
        <dbReference type="ARBA" id="ARBA00022801"/>
    </source>
</evidence>
<dbReference type="PROSITE" id="PS50600">
    <property type="entry name" value="ULP_PROTEASE"/>
    <property type="match status" value="1"/>
</dbReference>
<dbReference type="Gene3D" id="3.40.395.10">
    <property type="entry name" value="Adenoviral Proteinase, Chain A"/>
    <property type="match status" value="1"/>
</dbReference>
<gene>
    <name evidence="5" type="ORF">ACEWY4_008543</name>
</gene>
<dbReference type="SUPFAM" id="SSF57903">
    <property type="entry name" value="FYVE/PHD zinc finger"/>
    <property type="match status" value="1"/>
</dbReference>
<comment type="caution">
    <text evidence="5">The sequence shown here is derived from an EMBL/GenBank/DDBJ whole genome shotgun (WGS) entry which is preliminary data.</text>
</comment>
<evidence type="ECO:0000256" key="2">
    <source>
        <dbReference type="ARBA" id="ARBA00022670"/>
    </source>
</evidence>
<dbReference type="Pfam" id="PF02902">
    <property type="entry name" value="Peptidase_C48"/>
    <property type="match status" value="1"/>
</dbReference>
<name>A0ABD1KB91_9TELE</name>
<dbReference type="InterPro" id="IPR038765">
    <property type="entry name" value="Papain-like_cys_pep_sf"/>
</dbReference>
<dbReference type="GO" id="GO:0008233">
    <property type="term" value="F:peptidase activity"/>
    <property type="evidence" value="ECO:0007669"/>
    <property type="project" value="UniProtKB-KW"/>
</dbReference>
<evidence type="ECO:0000313" key="6">
    <source>
        <dbReference type="Proteomes" id="UP001591681"/>
    </source>
</evidence>
<protein>
    <recommendedName>
        <fullName evidence="4">Ubiquitin-like protease family profile domain-containing protein</fullName>
    </recommendedName>
</protein>
<dbReference type="EMBL" id="JBHFQA010000007">
    <property type="protein sequence ID" value="KAL2096395.1"/>
    <property type="molecule type" value="Genomic_DNA"/>
</dbReference>
<sequence length="196" mass="22522">MDAVVGTSLFSGRFRSFSKMKFPVEECWLCPLNFSAHWILVIVDIPTLTLVLIDPMGNEDYYDRKVLRNWRNFLKMMGRSTESWQVRTLQHHKQQDSSSCGVLVLKFAERFILTGNAEEVLTTAEAMKQCRGQIACTLLKNRGNAEDYCLVCSMLESDAERSMIEMVQCGTCLRWAHFECAKYCDPHSDYKCSKCS</sequence>
<organism evidence="5 6">
    <name type="scientific">Coilia grayii</name>
    <name type="common">Gray's grenadier anchovy</name>
    <dbReference type="NCBI Taxonomy" id="363190"/>
    <lineage>
        <taxon>Eukaryota</taxon>
        <taxon>Metazoa</taxon>
        <taxon>Chordata</taxon>
        <taxon>Craniata</taxon>
        <taxon>Vertebrata</taxon>
        <taxon>Euteleostomi</taxon>
        <taxon>Actinopterygii</taxon>
        <taxon>Neopterygii</taxon>
        <taxon>Teleostei</taxon>
        <taxon>Clupei</taxon>
        <taxon>Clupeiformes</taxon>
        <taxon>Clupeoidei</taxon>
        <taxon>Engraulidae</taxon>
        <taxon>Coilinae</taxon>
        <taxon>Coilia</taxon>
    </lineage>
</organism>
<dbReference type="SUPFAM" id="SSF54001">
    <property type="entry name" value="Cysteine proteinases"/>
    <property type="match status" value="1"/>
</dbReference>
<dbReference type="Gene3D" id="3.30.40.10">
    <property type="entry name" value="Zinc/RING finger domain, C3HC4 (zinc finger)"/>
    <property type="match status" value="1"/>
</dbReference>
<dbReference type="InterPro" id="IPR011011">
    <property type="entry name" value="Znf_FYVE_PHD"/>
</dbReference>
<evidence type="ECO:0000313" key="5">
    <source>
        <dbReference type="EMBL" id="KAL2096395.1"/>
    </source>
</evidence>
<keyword evidence="6" id="KW-1185">Reference proteome</keyword>
<dbReference type="GO" id="GO:0006508">
    <property type="term" value="P:proteolysis"/>
    <property type="evidence" value="ECO:0007669"/>
    <property type="project" value="UniProtKB-KW"/>
</dbReference>
<feature type="domain" description="Ubiquitin-like protease family profile" evidence="4">
    <location>
        <begin position="1"/>
        <end position="111"/>
    </location>
</feature>
<accession>A0ABD1KB91</accession>
<reference evidence="5 6" key="1">
    <citation type="submission" date="2024-09" db="EMBL/GenBank/DDBJ databases">
        <title>A chromosome-level genome assembly of Gray's grenadier anchovy, Coilia grayii.</title>
        <authorList>
            <person name="Fu Z."/>
        </authorList>
    </citation>
    <scope>NUCLEOTIDE SEQUENCE [LARGE SCALE GENOMIC DNA]</scope>
    <source>
        <strain evidence="5">G4</strain>
        <tissue evidence="5">Muscle</tissue>
    </source>
</reference>
<dbReference type="AlphaFoldDB" id="A0ABD1KB91"/>
<keyword evidence="2" id="KW-0645">Protease</keyword>
<proteinExistence type="inferred from homology"/>
<evidence type="ECO:0000259" key="4">
    <source>
        <dbReference type="PROSITE" id="PS50600"/>
    </source>
</evidence>
<dbReference type="InterPro" id="IPR003653">
    <property type="entry name" value="Peptidase_C48_C"/>
</dbReference>
<keyword evidence="3" id="KW-0378">Hydrolase</keyword>